<dbReference type="AlphaFoldDB" id="A0A1V6TEL3"/>
<reference evidence="2" key="1">
    <citation type="journal article" date="2017" name="Nat. Microbiol.">
        <title>Global analysis of biosynthetic gene clusters reveals vast potential of secondary metabolite production in Penicillium species.</title>
        <authorList>
            <person name="Nielsen J.C."/>
            <person name="Grijseels S."/>
            <person name="Prigent S."/>
            <person name="Ji B."/>
            <person name="Dainat J."/>
            <person name="Nielsen K.F."/>
            <person name="Frisvad J.C."/>
            <person name="Workman M."/>
            <person name="Nielsen J."/>
        </authorList>
    </citation>
    <scope>NUCLEOTIDE SEQUENCE [LARGE SCALE GENOMIC DNA]</scope>
    <source>
        <strain evidence="2">IBT 24891</strain>
    </source>
</reference>
<organism evidence="1 2">
    <name type="scientific">Penicillium steckii</name>
    <dbReference type="NCBI Taxonomy" id="303698"/>
    <lineage>
        <taxon>Eukaryota</taxon>
        <taxon>Fungi</taxon>
        <taxon>Dikarya</taxon>
        <taxon>Ascomycota</taxon>
        <taxon>Pezizomycotina</taxon>
        <taxon>Eurotiomycetes</taxon>
        <taxon>Eurotiomycetidae</taxon>
        <taxon>Eurotiales</taxon>
        <taxon>Aspergillaceae</taxon>
        <taxon>Penicillium</taxon>
    </lineage>
</organism>
<dbReference type="Proteomes" id="UP000191285">
    <property type="component" value="Unassembled WGS sequence"/>
</dbReference>
<evidence type="ECO:0000313" key="2">
    <source>
        <dbReference type="Proteomes" id="UP000191285"/>
    </source>
</evidence>
<name>A0A1V6TEL3_9EURO</name>
<accession>A0A1V6TEL3</accession>
<sequence length="27" mass="3319">MDELERAPEIRPFIFQTHRNPCPFLNF</sequence>
<keyword evidence="2" id="KW-1185">Reference proteome</keyword>
<proteinExistence type="predicted"/>
<comment type="caution">
    <text evidence="1">The sequence shown here is derived from an EMBL/GenBank/DDBJ whole genome shotgun (WGS) entry which is preliminary data.</text>
</comment>
<protein>
    <submittedName>
        <fullName evidence="1">Uncharacterized protein</fullName>
    </submittedName>
</protein>
<dbReference type="EMBL" id="MLKD01000007">
    <property type="protein sequence ID" value="OQE24464.1"/>
    <property type="molecule type" value="Genomic_DNA"/>
</dbReference>
<evidence type="ECO:0000313" key="1">
    <source>
        <dbReference type="EMBL" id="OQE24464.1"/>
    </source>
</evidence>
<gene>
    <name evidence="1" type="ORF">PENSTE_c007G01822</name>
</gene>